<evidence type="ECO:0000313" key="2">
    <source>
        <dbReference type="EMBL" id="ONI31352.1"/>
    </source>
</evidence>
<dbReference type="Gramene" id="ONI31352">
    <property type="protein sequence ID" value="ONI31352"/>
    <property type="gene ID" value="PRUPE_1G308000"/>
</dbReference>
<dbReference type="Proteomes" id="UP000006882">
    <property type="component" value="Chromosome G1"/>
</dbReference>
<gene>
    <name evidence="2" type="ORF">PRUPE_1G308000</name>
</gene>
<keyword evidence="3" id="KW-1185">Reference proteome</keyword>
<evidence type="ECO:0000313" key="3">
    <source>
        <dbReference type="Proteomes" id="UP000006882"/>
    </source>
</evidence>
<organism evidence="2 3">
    <name type="scientific">Prunus persica</name>
    <name type="common">Peach</name>
    <name type="synonym">Amygdalus persica</name>
    <dbReference type="NCBI Taxonomy" id="3760"/>
    <lineage>
        <taxon>Eukaryota</taxon>
        <taxon>Viridiplantae</taxon>
        <taxon>Streptophyta</taxon>
        <taxon>Embryophyta</taxon>
        <taxon>Tracheophyta</taxon>
        <taxon>Spermatophyta</taxon>
        <taxon>Magnoliopsida</taxon>
        <taxon>eudicotyledons</taxon>
        <taxon>Gunneridae</taxon>
        <taxon>Pentapetalae</taxon>
        <taxon>rosids</taxon>
        <taxon>fabids</taxon>
        <taxon>Rosales</taxon>
        <taxon>Rosaceae</taxon>
        <taxon>Amygdaloideae</taxon>
        <taxon>Amygdaleae</taxon>
        <taxon>Prunus</taxon>
    </lineage>
</organism>
<accession>A0A251R5N5</accession>
<feature type="region of interest" description="Disordered" evidence="1">
    <location>
        <begin position="1"/>
        <end position="20"/>
    </location>
</feature>
<proteinExistence type="predicted"/>
<dbReference type="AlphaFoldDB" id="A0A251R5N5"/>
<reference evidence="2 3" key="1">
    <citation type="journal article" date="2013" name="Nat. Genet.">
        <title>The high-quality draft genome of peach (Prunus persica) identifies unique patterns of genetic diversity, domestication and genome evolution.</title>
        <authorList>
            <consortium name="International Peach Genome Initiative"/>
            <person name="Verde I."/>
            <person name="Abbott A.G."/>
            <person name="Scalabrin S."/>
            <person name="Jung S."/>
            <person name="Shu S."/>
            <person name="Marroni F."/>
            <person name="Zhebentyayeva T."/>
            <person name="Dettori M.T."/>
            <person name="Grimwood J."/>
            <person name="Cattonaro F."/>
            <person name="Zuccolo A."/>
            <person name="Rossini L."/>
            <person name="Jenkins J."/>
            <person name="Vendramin E."/>
            <person name="Meisel L.A."/>
            <person name="Decroocq V."/>
            <person name="Sosinski B."/>
            <person name="Prochnik S."/>
            <person name="Mitros T."/>
            <person name="Policriti A."/>
            <person name="Cipriani G."/>
            <person name="Dondini L."/>
            <person name="Ficklin S."/>
            <person name="Goodstein D.M."/>
            <person name="Xuan P."/>
            <person name="Del Fabbro C."/>
            <person name="Aramini V."/>
            <person name="Copetti D."/>
            <person name="Gonzalez S."/>
            <person name="Horner D.S."/>
            <person name="Falchi R."/>
            <person name="Lucas S."/>
            <person name="Mica E."/>
            <person name="Maldonado J."/>
            <person name="Lazzari B."/>
            <person name="Bielenberg D."/>
            <person name="Pirona R."/>
            <person name="Miculan M."/>
            <person name="Barakat A."/>
            <person name="Testolin R."/>
            <person name="Stella A."/>
            <person name="Tartarini S."/>
            <person name="Tonutti P."/>
            <person name="Arus P."/>
            <person name="Orellana A."/>
            <person name="Wells C."/>
            <person name="Main D."/>
            <person name="Vizzotto G."/>
            <person name="Silva H."/>
            <person name="Salamini F."/>
            <person name="Schmutz J."/>
            <person name="Morgante M."/>
            <person name="Rokhsar D.S."/>
        </authorList>
    </citation>
    <scope>NUCLEOTIDE SEQUENCE [LARGE SCALE GENOMIC DNA]</scope>
    <source>
        <strain evidence="3">cv. Nemared</strain>
    </source>
</reference>
<protein>
    <submittedName>
        <fullName evidence="2">Uncharacterized protein</fullName>
    </submittedName>
</protein>
<evidence type="ECO:0000256" key="1">
    <source>
        <dbReference type="SAM" id="MobiDB-lite"/>
    </source>
</evidence>
<dbReference type="EMBL" id="CM007651">
    <property type="protein sequence ID" value="ONI31352.1"/>
    <property type="molecule type" value="Genomic_DNA"/>
</dbReference>
<feature type="compositionally biased region" description="Basic residues" evidence="1">
    <location>
        <begin position="1"/>
        <end position="14"/>
    </location>
</feature>
<sequence length="68" mass="7992">MAAQTRKKEKTNKKQKPERTLHLSQGVICRPNLCDVQQKPEKRFYMFTSSSPPRHADFRVNLPQCHLI</sequence>
<name>A0A251R5N5_PRUPE</name>